<organism evidence="1">
    <name type="scientific">viral metagenome</name>
    <dbReference type="NCBI Taxonomy" id="1070528"/>
    <lineage>
        <taxon>unclassified sequences</taxon>
        <taxon>metagenomes</taxon>
        <taxon>organismal metagenomes</taxon>
    </lineage>
</organism>
<proteinExistence type="predicted"/>
<dbReference type="AlphaFoldDB" id="A0A6M3JPF4"/>
<name>A0A6M3JPF4_9ZZZZ</name>
<dbReference type="EMBL" id="MT141830">
    <property type="protein sequence ID" value="QJA70905.1"/>
    <property type="molecule type" value="Genomic_DNA"/>
</dbReference>
<gene>
    <name evidence="1" type="ORF">MM415A03504_0008</name>
</gene>
<sequence length="267" mass="30176">MAFDLNSLSKGKRMRAPRIILLGVEKIGKSTFAASSNSPALIPVKGEEGTDDLDCYKWDNPVPSSFDDVMNCLRSLYEQEHKYETVVLDSASALEPLIWENVCKRHNEKSIEKVMGGYQKGYSEALKEWTQITECLDLLRSKKNMASIIIGHIDVKRFDDPTTSASYDQYQFSVHKWASGLLYRWADAILFCNTKVVAKKEDVGFDKKIGRGVDVGDNKRFLYTHKTPSHPGGGRGVFGRLPYELPLDWNVYQQTIEQVIKSEGGVR</sequence>
<protein>
    <submittedName>
        <fullName evidence="1">Putative ATPase domain containing protein</fullName>
    </submittedName>
</protein>
<dbReference type="Pfam" id="PF13479">
    <property type="entry name" value="AAA_24"/>
    <property type="match status" value="1"/>
</dbReference>
<evidence type="ECO:0000313" key="1">
    <source>
        <dbReference type="EMBL" id="QJA70905.1"/>
    </source>
</evidence>
<reference evidence="1" key="1">
    <citation type="submission" date="2020-03" db="EMBL/GenBank/DDBJ databases">
        <title>The deep terrestrial virosphere.</title>
        <authorList>
            <person name="Holmfeldt K."/>
            <person name="Nilsson E."/>
            <person name="Simone D."/>
            <person name="Lopez-Fernandez M."/>
            <person name="Wu X."/>
            <person name="de Brujin I."/>
            <person name="Lundin D."/>
            <person name="Andersson A."/>
            <person name="Bertilsson S."/>
            <person name="Dopson M."/>
        </authorList>
    </citation>
    <scope>NUCLEOTIDE SEQUENCE</scope>
    <source>
        <strain evidence="1">MM415A03504</strain>
    </source>
</reference>
<accession>A0A6M3JPF4</accession>